<sequence length="261" mass="28213">MKINNNKIKSLFLLSLVGSGLAKEENAKNQTEILSDGINLNSLPQMATNLTKRENDPDKTLIFAGYPISLGVGTVGGNFNRYCTASFIIENSDSHQAVISTFCMPDEHCAGTMNKYVVSWDGLINLGSAPLYFTIGDNSLHDYTTIEYNLDNVEPIPYVVGDNNHFYPVVGYAQLPAVGDKACAYGAVSGYLCGKFSQQPLDSYLTIPEPCSKVNMNDQTLNTKIVAPLLAVELGVNGFYAQEDIGGPVYTVSNIGDQTVA</sequence>
<dbReference type="AlphaFoldDB" id="A0A9W4WX14"/>
<evidence type="ECO:0000313" key="2">
    <source>
        <dbReference type="EMBL" id="CAI2192939.1"/>
    </source>
</evidence>
<proteinExistence type="predicted"/>
<feature type="chain" id="PRO_5040827700" evidence="1">
    <location>
        <begin position="23"/>
        <end position="261"/>
    </location>
</feature>
<gene>
    <name evidence="2" type="ORF">FWILDA_LOCUS15828</name>
</gene>
<dbReference type="EMBL" id="CAMKVN010008891">
    <property type="protein sequence ID" value="CAI2192939.1"/>
    <property type="molecule type" value="Genomic_DNA"/>
</dbReference>
<reference evidence="2" key="1">
    <citation type="submission" date="2022-08" db="EMBL/GenBank/DDBJ databases">
        <authorList>
            <person name="Kallberg Y."/>
            <person name="Tangrot J."/>
            <person name="Rosling A."/>
        </authorList>
    </citation>
    <scope>NUCLEOTIDE SEQUENCE</scope>
    <source>
        <strain evidence="2">Wild A</strain>
    </source>
</reference>
<name>A0A9W4WX14_9GLOM</name>
<accession>A0A9W4WX14</accession>
<feature type="signal peptide" evidence="1">
    <location>
        <begin position="1"/>
        <end position="22"/>
    </location>
</feature>
<comment type="caution">
    <text evidence="2">The sequence shown here is derived from an EMBL/GenBank/DDBJ whole genome shotgun (WGS) entry which is preliminary data.</text>
</comment>
<keyword evidence="3" id="KW-1185">Reference proteome</keyword>
<evidence type="ECO:0000256" key="1">
    <source>
        <dbReference type="SAM" id="SignalP"/>
    </source>
</evidence>
<organism evidence="2 3">
    <name type="scientific">Funneliformis geosporum</name>
    <dbReference type="NCBI Taxonomy" id="1117311"/>
    <lineage>
        <taxon>Eukaryota</taxon>
        <taxon>Fungi</taxon>
        <taxon>Fungi incertae sedis</taxon>
        <taxon>Mucoromycota</taxon>
        <taxon>Glomeromycotina</taxon>
        <taxon>Glomeromycetes</taxon>
        <taxon>Glomerales</taxon>
        <taxon>Glomeraceae</taxon>
        <taxon>Funneliformis</taxon>
    </lineage>
</organism>
<evidence type="ECO:0000313" key="3">
    <source>
        <dbReference type="Proteomes" id="UP001153678"/>
    </source>
</evidence>
<keyword evidence="1" id="KW-0732">Signal</keyword>
<protein>
    <submittedName>
        <fullName evidence="2">12679_t:CDS:1</fullName>
    </submittedName>
</protein>
<dbReference type="Proteomes" id="UP001153678">
    <property type="component" value="Unassembled WGS sequence"/>
</dbReference>